<comment type="caution">
    <text evidence="11">The sequence shown here is derived from an EMBL/GenBank/DDBJ whole genome shotgun (WGS) entry which is preliminary data.</text>
</comment>
<dbReference type="GO" id="GO:0042158">
    <property type="term" value="P:lipoprotein biosynthetic process"/>
    <property type="evidence" value="ECO:0007669"/>
    <property type="project" value="UniProtKB-UniRule"/>
</dbReference>
<comment type="catalytic activity">
    <reaction evidence="8">
        <text>N-terminal S-1,2-diacyl-sn-glyceryl-L-cysteinyl-[lipoprotein] + a glycerophospholipid = N-acyl-S-1,2-diacyl-sn-glyceryl-L-cysteinyl-[lipoprotein] + a 2-acyl-sn-glycero-3-phospholipid + H(+)</text>
        <dbReference type="Rhea" id="RHEA:48228"/>
        <dbReference type="Rhea" id="RHEA-COMP:14681"/>
        <dbReference type="Rhea" id="RHEA-COMP:14684"/>
        <dbReference type="ChEBI" id="CHEBI:15378"/>
        <dbReference type="ChEBI" id="CHEBI:136912"/>
        <dbReference type="ChEBI" id="CHEBI:140656"/>
        <dbReference type="ChEBI" id="CHEBI:140657"/>
        <dbReference type="ChEBI" id="CHEBI:140660"/>
        <dbReference type="EC" id="2.3.1.269"/>
    </reaction>
</comment>
<dbReference type="EC" id="2.3.1.269" evidence="8"/>
<dbReference type="PANTHER" id="PTHR38686">
    <property type="entry name" value="APOLIPOPROTEIN N-ACYLTRANSFERASE"/>
    <property type="match status" value="1"/>
</dbReference>
<gene>
    <name evidence="8" type="primary">lnt</name>
    <name evidence="11" type="ORF">B1813_00425</name>
</gene>
<organism evidence="11 12">
    <name type="scientific">Saccharomonospora piscinae</name>
    <dbReference type="NCBI Taxonomy" id="687388"/>
    <lineage>
        <taxon>Bacteria</taxon>
        <taxon>Bacillati</taxon>
        <taxon>Actinomycetota</taxon>
        <taxon>Actinomycetes</taxon>
        <taxon>Pseudonocardiales</taxon>
        <taxon>Pseudonocardiaceae</taxon>
        <taxon>Saccharomonospora</taxon>
    </lineage>
</organism>
<keyword evidence="3 8" id="KW-0808">Transferase</keyword>
<feature type="transmembrane region" description="Helical" evidence="8">
    <location>
        <begin position="73"/>
        <end position="91"/>
    </location>
</feature>
<dbReference type="NCBIfam" id="TIGR00546">
    <property type="entry name" value="lnt"/>
    <property type="match status" value="1"/>
</dbReference>
<dbReference type="CDD" id="cd07571">
    <property type="entry name" value="ALP_N-acyl_transferase"/>
    <property type="match status" value="1"/>
</dbReference>
<feature type="region of interest" description="Disordered" evidence="9">
    <location>
        <begin position="526"/>
        <end position="547"/>
    </location>
</feature>
<evidence type="ECO:0000256" key="8">
    <source>
        <dbReference type="HAMAP-Rule" id="MF_01148"/>
    </source>
</evidence>
<keyword evidence="4 8" id="KW-0812">Transmembrane</keyword>
<protein>
    <recommendedName>
        <fullName evidence="8">Apolipoprotein N-acyltransferase</fullName>
        <shortName evidence="8">ALP N-acyltransferase</shortName>
        <ecNumber evidence="8">2.3.1.269</ecNumber>
    </recommendedName>
</protein>
<dbReference type="RefSeq" id="WP_081190061.1">
    <property type="nucleotide sequence ID" value="NZ_MWIH01000002.1"/>
</dbReference>
<dbReference type="UniPathway" id="UPA00666"/>
<evidence type="ECO:0000256" key="1">
    <source>
        <dbReference type="ARBA" id="ARBA00004651"/>
    </source>
</evidence>
<keyword evidence="2 8" id="KW-1003">Cell membrane</keyword>
<dbReference type="InterPro" id="IPR004563">
    <property type="entry name" value="Apolipo_AcylTrfase"/>
</dbReference>
<evidence type="ECO:0000313" key="11">
    <source>
        <dbReference type="EMBL" id="OQO94616.1"/>
    </source>
</evidence>
<evidence type="ECO:0000313" key="12">
    <source>
        <dbReference type="Proteomes" id="UP000192591"/>
    </source>
</evidence>
<reference evidence="11 12" key="1">
    <citation type="submission" date="2017-02" db="EMBL/GenBank/DDBJ databases">
        <title>Draft genome of Saccharomonospora sp. 154.</title>
        <authorList>
            <person name="Alonso-Carmona G.S."/>
            <person name="De La Haba R."/>
            <person name="Vera-Gargallo B."/>
            <person name="Sandoval-Trujillo A.H."/>
            <person name="Ramirez-Duran N."/>
            <person name="Ventosa A."/>
        </authorList>
    </citation>
    <scope>NUCLEOTIDE SEQUENCE [LARGE SCALE GENOMIC DNA]</scope>
    <source>
        <strain evidence="11 12">LRS4.154</strain>
    </source>
</reference>
<dbReference type="PANTHER" id="PTHR38686:SF1">
    <property type="entry name" value="APOLIPOPROTEIN N-ACYLTRANSFERASE"/>
    <property type="match status" value="1"/>
</dbReference>
<accession>A0A1V9AC57</accession>
<keyword evidence="6 8" id="KW-0472">Membrane</keyword>
<keyword evidence="5 8" id="KW-1133">Transmembrane helix</keyword>
<evidence type="ECO:0000256" key="6">
    <source>
        <dbReference type="ARBA" id="ARBA00023136"/>
    </source>
</evidence>
<dbReference type="SUPFAM" id="SSF56317">
    <property type="entry name" value="Carbon-nitrogen hydrolase"/>
    <property type="match status" value="1"/>
</dbReference>
<dbReference type="GO" id="GO:0016410">
    <property type="term" value="F:N-acyltransferase activity"/>
    <property type="evidence" value="ECO:0007669"/>
    <property type="project" value="UniProtKB-UniRule"/>
</dbReference>
<feature type="transmembrane region" description="Helical" evidence="8">
    <location>
        <begin position="103"/>
        <end position="122"/>
    </location>
</feature>
<dbReference type="HAMAP" id="MF_01148">
    <property type="entry name" value="Lnt"/>
    <property type="match status" value="1"/>
</dbReference>
<feature type="transmembrane region" description="Helical" evidence="8">
    <location>
        <begin position="167"/>
        <end position="197"/>
    </location>
</feature>
<dbReference type="AlphaFoldDB" id="A0A1V9AC57"/>
<dbReference type="Proteomes" id="UP000192591">
    <property type="component" value="Unassembled WGS sequence"/>
</dbReference>
<evidence type="ECO:0000256" key="9">
    <source>
        <dbReference type="SAM" id="MobiDB-lite"/>
    </source>
</evidence>
<feature type="compositionally biased region" description="Basic and acidic residues" evidence="9">
    <location>
        <begin position="532"/>
        <end position="547"/>
    </location>
</feature>
<evidence type="ECO:0000256" key="7">
    <source>
        <dbReference type="ARBA" id="ARBA00023315"/>
    </source>
</evidence>
<keyword evidence="11" id="KW-0449">Lipoprotein</keyword>
<dbReference type="Pfam" id="PF00795">
    <property type="entry name" value="CN_hydrolase"/>
    <property type="match status" value="1"/>
</dbReference>
<dbReference type="InterPro" id="IPR045378">
    <property type="entry name" value="LNT_N"/>
</dbReference>
<dbReference type="InterPro" id="IPR036526">
    <property type="entry name" value="C-N_Hydrolase_sf"/>
</dbReference>
<comment type="pathway">
    <text evidence="8">Protein modification; lipoprotein biosynthesis (N-acyl transfer).</text>
</comment>
<dbReference type="Pfam" id="PF20154">
    <property type="entry name" value="LNT_N"/>
    <property type="match status" value="1"/>
</dbReference>
<feature type="domain" description="CN hydrolase" evidence="10">
    <location>
        <begin position="240"/>
        <end position="488"/>
    </location>
</feature>
<dbReference type="Gene3D" id="3.60.110.10">
    <property type="entry name" value="Carbon-nitrogen hydrolase"/>
    <property type="match status" value="1"/>
</dbReference>
<evidence type="ECO:0000256" key="5">
    <source>
        <dbReference type="ARBA" id="ARBA00022989"/>
    </source>
</evidence>
<dbReference type="GO" id="GO:0005886">
    <property type="term" value="C:plasma membrane"/>
    <property type="evidence" value="ECO:0007669"/>
    <property type="project" value="UniProtKB-SubCell"/>
</dbReference>
<dbReference type="PROSITE" id="PS50263">
    <property type="entry name" value="CN_HYDROLASE"/>
    <property type="match status" value="1"/>
</dbReference>
<keyword evidence="12" id="KW-1185">Reference proteome</keyword>
<evidence type="ECO:0000256" key="3">
    <source>
        <dbReference type="ARBA" id="ARBA00022679"/>
    </source>
</evidence>
<evidence type="ECO:0000256" key="4">
    <source>
        <dbReference type="ARBA" id="ARBA00022692"/>
    </source>
</evidence>
<comment type="similarity">
    <text evidence="8">Belongs to the CN hydrolase family. Apolipoprotein N-acyltransferase subfamily.</text>
</comment>
<comment type="subcellular location">
    <subcellularLocation>
        <location evidence="1 8">Cell membrane</location>
        <topology evidence="1 8">Multi-pass membrane protein</topology>
    </subcellularLocation>
</comment>
<name>A0A1V9AC57_SACPI</name>
<feature type="transmembrane region" description="Helical" evidence="8">
    <location>
        <begin position="209"/>
        <end position="231"/>
    </location>
</feature>
<evidence type="ECO:0000259" key="10">
    <source>
        <dbReference type="PROSITE" id="PS50263"/>
    </source>
</evidence>
<feature type="transmembrane region" description="Helical" evidence="8">
    <location>
        <begin position="27"/>
        <end position="44"/>
    </location>
</feature>
<dbReference type="EMBL" id="MWIH01000002">
    <property type="protein sequence ID" value="OQO94616.1"/>
    <property type="molecule type" value="Genomic_DNA"/>
</dbReference>
<feature type="transmembrane region" description="Helical" evidence="8">
    <location>
        <begin position="498"/>
        <end position="520"/>
    </location>
</feature>
<keyword evidence="7 8" id="KW-0012">Acyltransferase</keyword>
<sequence>MTATASPSFPHHAPARVARTRDRLGRVAARAALAAASGLVLFAGFSPRPLWWLVPLAFAGLGLVLHGRRAWGAAGYGLVFGLAFNLTHLLWIQDFLGQEFGPAPWLALSAVMALFVASACALMPVVARLPAAPVWLALVFLLQEWARQRFPFNGFPWGRVAFSQPEGAYLSLASIGGAPLVGFAVLVTGFGLAHLLVRARATGWRPARSWRTPVVAVVLPPLVGLAVWPTIGTAAETGSRTVAVVQGNAPDAGIGLLGERATIRENHFRQSAELLDAIRAGEVPRPDLVVWPETATDVRGEDPELAALVDDFGVPALIGALYRPPGSDLTENATLAWRPGQGVVDHYVKRELVPFAEYVPMREVARWFTPFVGNTQDMRWGTEPTTLDLAGTRLGSVICYEIAYDYVARDTVNLGANLLVTPTNNAWFGRGEMSHQQLAMSRVRAVEHGRAVVVAATSGVSAIVAPDGGVTRSTSLYTDTSLVSEVPLREQATLSDRLGAWTEYALVGAALAAVVAGFVLRSRSRGTAGRTDATEGEQHGGGDTAHG</sequence>
<evidence type="ECO:0000256" key="2">
    <source>
        <dbReference type="ARBA" id="ARBA00022475"/>
    </source>
</evidence>
<dbReference type="STRING" id="1962155.B1813_00425"/>
<dbReference type="InterPro" id="IPR003010">
    <property type="entry name" value="C-N_Hydrolase"/>
</dbReference>
<proteinExistence type="inferred from homology"/>
<comment type="function">
    <text evidence="8">Catalyzes the phospholipid dependent N-acylation of the N-terminal cysteine of apolipoprotein, the last step in lipoprotein maturation.</text>
</comment>